<evidence type="ECO:0000313" key="2">
    <source>
        <dbReference type="EMBL" id="TKD08841.1"/>
    </source>
</evidence>
<dbReference type="PANTHER" id="PTHR13696:SF99">
    <property type="entry name" value="COBYRINIC ACID AC-DIAMIDE SYNTHASE"/>
    <property type="match status" value="1"/>
</dbReference>
<evidence type="ECO:0000259" key="1">
    <source>
        <dbReference type="Pfam" id="PF13614"/>
    </source>
</evidence>
<dbReference type="Gene3D" id="3.40.50.300">
    <property type="entry name" value="P-loop containing nucleotide triphosphate hydrolases"/>
    <property type="match status" value="1"/>
</dbReference>
<dbReference type="CDD" id="cd02042">
    <property type="entry name" value="ParAB_family"/>
    <property type="match status" value="1"/>
</dbReference>
<dbReference type="PANTHER" id="PTHR13696">
    <property type="entry name" value="P-LOOP CONTAINING NUCLEOSIDE TRIPHOSPHATE HYDROLASE"/>
    <property type="match status" value="1"/>
</dbReference>
<dbReference type="AlphaFoldDB" id="A0A4U1JEZ6"/>
<reference evidence="2 3" key="1">
    <citation type="submission" date="2019-04" db="EMBL/GenBank/DDBJ databases">
        <authorList>
            <person name="Li Y."/>
            <person name="Wang J."/>
        </authorList>
    </citation>
    <scope>NUCLEOTIDE SEQUENCE [LARGE SCALE GENOMIC DNA]</scope>
    <source>
        <strain evidence="2 3">DSM 14668</strain>
    </source>
</reference>
<protein>
    <submittedName>
        <fullName evidence="2">ParA family protein</fullName>
    </submittedName>
</protein>
<evidence type="ECO:0000313" key="3">
    <source>
        <dbReference type="Proteomes" id="UP000309215"/>
    </source>
</evidence>
<proteinExistence type="predicted"/>
<dbReference type="InterPro" id="IPR050678">
    <property type="entry name" value="DNA_Partitioning_ATPase"/>
</dbReference>
<feature type="domain" description="AAA" evidence="1">
    <location>
        <begin position="1"/>
        <end position="198"/>
    </location>
</feature>
<dbReference type="EMBL" id="SSMQ01000012">
    <property type="protein sequence ID" value="TKD08841.1"/>
    <property type="molecule type" value="Genomic_DNA"/>
</dbReference>
<dbReference type="RefSeq" id="WP_136929439.1">
    <property type="nucleotide sequence ID" value="NZ_SSMQ01000012.1"/>
</dbReference>
<name>A0A4U1JEZ6_9BACT</name>
<dbReference type="Proteomes" id="UP000309215">
    <property type="component" value="Unassembled WGS sequence"/>
</dbReference>
<sequence length="332" mass="36585">MKRVAFFNNKGGVGQTTLVYHVAHMLVDQGQRVLLLDMDPQSNLTAHCLDEERLEELWSDQANEPRTILDALQRGLRGGGDAHEPHVEDLGDGLAIVPGDIGLYALEEELADAWVRSLDGNDQALRTLSAIHRIVTVAAERHHADVVLFDVARGLGAMSRAALLAADFMITPLAPDLYSLQGLRALGPALRNWRTDWTKQLARASAPEFAGPALPMRPLGYVVMQSTVPTWQGRALKAYDQWLHQIPVEYHRSVLAEQGPAPTPDPWCLGTMRNYHSLVLLAQDARKPIFHLKPANGAIGARMDAVLRCREDFERLSTAILARADELSAQAP</sequence>
<dbReference type="Pfam" id="PF13614">
    <property type="entry name" value="AAA_31"/>
    <property type="match status" value="1"/>
</dbReference>
<accession>A0A4U1JEZ6</accession>
<dbReference type="InterPro" id="IPR025669">
    <property type="entry name" value="AAA_dom"/>
</dbReference>
<dbReference type="InterPro" id="IPR027417">
    <property type="entry name" value="P-loop_NTPase"/>
</dbReference>
<comment type="caution">
    <text evidence="2">The sequence shown here is derived from an EMBL/GenBank/DDBJ whole genome shotgun (WGS) entry which is preliminary data.</text>
</comment>
<organism evidence="2 3">
    <name type="scientific">Polyangium fumosum</name>
    <dbReference type="NCBI Taxonomy" id="889272"/>
    <lineage>
        <taxon>Bacteria</taxon>
        <taxon>Pseudomonadati</taxon>
        <taxon>Myxococcota</taxon>
        <taxon>Polyangia</taxon>
        <taxon>Polyangiales</taxon>
        <taxon>Polyangiaceae</taxon>
        <taxon>Polyangium</taxon>
    </lineage>
</organism>
<gene>
    <name evidence="2" type="ORF">E8A74_13700</name>
</gene>
<dbReference type="OrthoDB" id="9785810at2"/>
<dbReference type="SUPFAM" id="SSF52540">
    <property type="entry name" value="P-loop containing nucleoside triphosphate hydrolases"/>
    <property type="match status" value="1"/>
</dbReference>
<keyword evidence="3" id="KW-1185">Reference proteome</keyword>